<protein>
    <recommendedName>
        <fullName evidence="3">Outer membrane efflux protein</fullName>
    </recommendedName>
</protein>
<sequence>MRSPAFYTRQITVAKKQLNSLGNIQLSIKQSKILRAYYRDRIIQATENRNAARAANITVIDPIYL</sequence>
<evidence type="ECO:0008006" key="3">
    <source>
        <dbReference type="Google" id="ProtNLM"/>
    </source>
</evidence>
<dbReference type="EMBL" id="QOVK01000002">
    <property type="protein sequence ID" value="RXG25682.1"/>
    <property type="molecule type" value="Genomic_DNA"/>
</dbReference>
<comment type="caution">
    <text evidence="1">The sequence shown here is derived from an EMBL/GenBank/DDBJ whole genome shotgun (WGS) entry which is preliminary data.</text>
</comment>
<dbReference type="RefSeq" id="WP_128764488.1">
    <property type="nucleotide sequence ID" value="NZ_JBHUOO010000023.1"/>
</dbReference>
<evidence type="ECO:0000313" key="2">
    <source>
        <dbReference type="Proteomes" id="UP000289859"/>
    </source>
</evidence>
<accession>A0A4V1KRQ0</accession>
<gene>
    <name evidence="1" type="ORF">DSM02_849</name>
</gene>
<proteinExistence type="predicted"/>
<reference evidence="1 2" key="1">
    <citation type="submission" date="2018-07" db="EMBL/GenBank/DDBJ databases">
        <title>Leeuwenhoekiella genomics.</title>
        <authorList>
            <person name="Tahon G."/>
            <person name="Willems A."/>
        </authorList>
    </citation>
    <scope>NUCLEOTIDE SEQUENCE [LARGE SCALE GENOMIC DNA]</scope>
    <source>
        <strain evidence="1 2">LMG 29608</strain>
    </source>
</reference>
<name>A0A4V1KRQ0_9FLAO</name>
<keyword evidence="2" id="KW-1185">Reference proteome</keyword>
<dbReference type="AlphaFoldDB" id="A0A4V1KRQ0"/>
<evidence type="ECO:0000313" key="1">
    <source>
        <dbReference type="EMBL" id="RXG25682.1"/>
    </source>
</evidence>
<organism evidence="1 2">
    <name type="scientific">Leeuwenhoekiella polynyae</name>
    <dbReference type="NCBI Taxonomy" id="1550906"/>
    <lineage>
        <taxon>Bacteria</taxon>
        <taxon>Pseudomonadati</taxon>
        <taxon>Bacteroidota</taxon>
        <taxon>Flavobacteriia</taxon>
        <taxon>Flavobacteriales</taxon>
        <taxon>Flavobacteriaceae</taxon>
        <taxon>Leeuwenhoekiella</taxon>
    </lineage>
</organism>
<dbReference type="Proteomes" id="UP000289859">
    <property type="component" value="Unassembled WGS sequence"/>
</dbReference>